<dbReference type="GO" id="GO:0006325">
    <property type="term" value="P:chromatin organization"/>
    <property type="evidence" value="ECO:0007669"/>
    <property type="project" value="UniProtKB-ARBA"/>
</dbReference>
<evidence type="ECO:0000259" key="13">
    <source>
        <dbReference type="PROSITE" id="PS51805"/>
    </source>
</evidence>
<keyword evidence="5 7" id="KW-0103">Bromodomain</keyword>
<dbReference type="HOGENOM" id="CLU_003589_0_0_1"/>
<evidence type="ECO:0000256" key="1">
    <source>
        <dbReference type="ARBA" id="ARBA00022723"/>
    </source>
</evidence>
<dbReference type="PRINTS" id="PR00503">
    <property type="entry name" value="BROMODOMAIN"/>
</dbReference>
<evidence type="ECO:0000256" key="3">
    <source>
        <dbReference type="ARBA" id="ARBA00022771"/>
    </source>
</evidence>
<evidence type="ECO:0000259" key="11">
    <source>
        <dbReference type="PROSITE" id="PS50016"/>
    </source>
</evidence>
<keyword evidence="6" id="KW-0539">Nucleus</keyword>
<dbReference type="SMART" id="SM00293">
    <property type="entry name" value="PWWP"/>
    <property type="match status" value="1"/>
</dbReference>
<dbReference type="InterPro" id="IPR036427">
    <property type="entry name" value="Bromodomain-like_sf"/>
</dbReference>
<dbReference type="SUPFAM" id="SSF63748">
    <property type="entry name" value="Tudor/PWWP/MBT"/>
    <property type="match status" value="1"/>
</dbReference>
<dbReference type="Pfam" id="PF13831">
    <property type="entry name" value="PHD_2"/>
    <property type="match status" value="1"/>
</dbReference>
<dbReference type="Gene3D" id="1.20.920.10">
    <property type="entry name" value="Bromodomain-like"/>
    <property type="match status" value="1"/>
</dbReference>
<dbReference type="SUPFAM" id="SSF47370">
    <property type="entry name" value="Bromodomain"/>
    <property type="match status" value="1"/>
</dbReference>
<dbReference type="SMART" id="SM00297">
    <property type="entry name" value="BROMO"/>
    <property type="match status" value="1"/>
</dbReference>
<dbReference type="InterPro" id="IPR011011">
    <property type="entry name" value="Znf_FYVE_PHD"/>
</dbReference>
<feature type="compositionally biased region" description="Acidic residues" evidence="9">
    <location>
        <begin position="1053"/>
        <end position="1066"/>
    </location>
</feature>
<dbReference type="EMBL" id="KN833724">
    <property type="protein sequence ID" value="KIK23609.1"/>
    <property type="molecule type" value="Genomic_DNA"/>
</dbReference>
<dbReference type="PROSITE" id="PS01359">
    <property type="entry name" value="ZF_PHD_1"/>
    <property type="match status" value="1"/>
</dbReference>
<dbReference type="InterPro" id="IPR001965">
    <property type="entry name" value="Znf_PHD"/>
</dbReference>
<reference evidence="15" key="2">
    <citation type="submission" date="2015-01" db="EMBL/GenBank/DDBJ databases">
        <title>Evolutionary Origins and Diversification of the Mycorrhizal Mutualists.</title>
        <authorList>
            <consortium name="DOE Joint Genome Institute"/>
            <consortium name="Mycorrhizal Genomics Consortium"/>
            <person name="Kohler A."/>
            <person name="Kuo A."/>
            <person name="Nagy L.G."/>
            <person name="Floudas D."/>
            <person name="Copeland A."/>
            <person name="Barry K.W."/>
            <person name="Cichocki N."/>
            <person name="Veneault-Fourrey C."/>
            <person name="LaButti K."/>
            <person name="Lindquist E.A."/>
            <person name="Lipzen A."/>
            <person name="Lundell T."/>
            <person name="Morin E."/>
            <person name="Murat C."/>
            <person name="Riley R."/>
            <person name="Ohm R."/>
            <person name="Sun H."/>
            <person name="Tunlid A."/>
            <person name="Henrissat B."/>
            <person name="Grigoriev I.V."/>
            <person name="Hibbett D.S."/>
            <person name="Martin F."/>
        </authorList>
    </citation>
    <scope>NUCLEOTIDE SEQUENCE [LARGE SCALE GENOMIC DNA]</scope>
    <source>
        <strain evidence="15">441</strain>
    </source>
</reference>
<gene>
    <name evidence="14" type="ORF">PISMIDRAFT_679042</name>
</gene>
<evidence type="ECO:0000259" key="10">
    <source>
        <dbReference type="PROSITE" id="PS50014"/>
    </source>
</evidence>
<dbReference type="GO" id="GO:0006357">
    <property type="term" value="P:regulation of transcription by RNA polymerase II"/>
    <property type="evidence" value="ECO:0007669"/>
    <property type="project" value="TreeGrafter"/>
</dbReference>
<dbReference type="AlphaFoldDB" id="A0A0C9ZCF2"/>
<dbReference type="PANTHER" id="PTHR13793">
    <property type="entry name" value="PHD FINGER PROTEINS"/>
    <property type="match status" value="1"/>
</dbReference>
<organism evidence="14 15">
    <name type="scientific">Pisolithus microcarpus 441</name>
    <dbReference type="NCBI Taxonomy" id="765257"/>
    <lineage>
        <taxon>Eukaryota</taxon>
        <taxon>Fungi</taxon>
        <taxon>Dikarya</taxon>
        <taxon>Basidiomycota</taxon>
        <taxon>Agaricomycotina</taxon>
        <taxon>Agaricomycetes</taxon>
        <taxon>Agaricomycetidae</taxon>
        <taxon>Boletales</taxon>
        <taxon>Sclerodermatineae</taxon>
        <taxon>Pisolithaceae</taxon>
        <taxon>Pisolithus</taxon>
    </lineage>
</organism>
<dbReference type="OrthoDB" id="20839at2759"/>
<dbReference type="FunFam" id="3.30.40.10:FF:000008">
    <property type="entry name" value="Bromodomain containing 1, isoform CRA_a"/>
    <property type="match status" value="1"/>
</dbReference>
<dbReference type="Pfam" id="PF10513">
    <property type="entry name" value="EPL1"/>
    <property type="match status" value="1"/>
</dbReference>
<dbReference type="InterPro" id="IPR019787">
    <property type="entry name" value="Znf_PHD-finger"/>
</dbReference>
<evidence type="ECO:0000259" key="12">
    <source>
        <dbReference type="PROSITE" id="PS50812"/>
    </source>
</evidence>
<evidence type="ECO:0000256" key="7">
    <source>
        <dbReference type="PROSITE-ProRule" id="PRU00035"/>
    </source>
</evidence>
<dbReference type="InterPro" id="IPR013083">
    <property type="entry name" value="Znf_RING/FYVE/PHD"/>
</dbReference>
<evidence type="ECO:0000256" key="8">
    <source>
        <dbReference type="PROSITE-ProRule" id="PRU00146"/>
    </source>
</evidence>
<dbReference type="PROSITE" id="PS51805">
    <property type="entry name" value="EPHD"/>
    <property type="match status" value="1"/>
</dbReference>
<proteinExistence type="predicted"/>
<evidence type="ECO:0000256" key="4">
    <source>
        <dbReference type="ARBA" id="ARBA00022833"/>
    </source>
</evidence>
<feature type="region of interest" description="Disordered" evidence="9">
    <location>
        <begin position="733"/>
        <end position="761"/>
    </location>
</feature>
<dbReference type="Pfam" id="PF00439">
    <property type="entry name" value="Bromodomain"/>
    <property type="match status" value="1"/>
</dbReference>
<feature type="domain" description="PHD-type" evidence="13">
    <location>
        <begin position="184"/>
        <end position="298"/>
    </location>
</feature>
<dbReference type="CDD" id="cd04369">
    <property type="entry name" value="Bromodomain"/>
    <property type="match status" value="1"/>
</dbReference>
<keyword evidence="4" id="KW-0862">Zinc</keyword>
<dbReference type="InterPro" id="IPR001487">
    <property type="entry name" value="Bromodomain"/>
</dbReference>
<accession>A0A0C9ZCF2</accession>
<dbReference type="GO" id="GO:0008270">
    <property type="term" value="F:zinc ion binding"/>
    <property type="evidence" value="ECO:0007669"/>
    <property type="project" value="UniProtKB-KW"/>
</dbReference>
<evidence type="ECO:0000256" key="5">
    <source>
        <dbReference type="ARBA" id="ARBA00023117"/>
    </source>
</evidence>
<evidence type="ECO:0000313" key="14">
    <source>
        <dbReference type="EMBL" id="KIK23609.1"/>
    </source>
</evidence>
<dbReference type="InterPro" id="IPR019542">
    <property type="entry name" value="Enhancer_polycomb-like_N"/>
</dbReference>
<sequence length="1099" mass="123360">MARGVKLPEQAKLPKVSFEIVQNDDSTQPAGVHDLQARSYGYNDFSEFQKPDHYIRYIEPLERDLATQVEYDMDEQDQEWLDAINVERKKDQLNLVTYETFEIIMDRLEKEYFDLTKNIPKPDYAMPSEDSTCAVCDDPEGENSNAIVFCDGCNLAVHQDCYGVPYIPEGQWLCRKCTVSPENPVSCIFCPNEGGAFKQTVLGEWAHLLCAIWIPETRVANEVFMEPISGSERIPKQRWKLKCSICGIREGACIQCTKSSCFLAFHATCARKEKLLMPMKSMQGSEPVTLTCYCEKHLTKEQTEARLKALAADGVMSSPSSKLSKSARAYAKTYKTGPPLVPQIIVDRILNYITKITIRKKPEFIYMVCKYWSLKREARRGAPLLKRLHLEPWTASNVGKVQTEEEKALKLEHLRRVRKDLETLRELTLLSRKRESRKLAQLESIHRVLEVILFPHEAPMRLAFEKILALDRNGLFKHPVSKIEVPDYYDVVKNPMSWDIIDAKLDRHEYWDLSAFKNDVELVLSNAILYNKPGTPFYKTAQRMQTGIQPILADLSSTLSLYSQVVTAVPDSQALDKPMGNLEPPLELLDLLGSPEAIRNDYKFILETDPLSSLFKFELGQLKPPPPPPPPKPKVPKKAAKKALKAREPSALDISPGFRAPRTRRAHAAVAAFEAEAAGSVADTEIYDATVQKPAKGRRVSSVTQAPLVVPQVVEDVDNQGSFKMFDAGWILPSGQKRGGRQPLDRSSQPPPKKRARIDRGMSHASMLSGTTSEHHVPQETAPFEVVAGPSVLSTGKVAEMEPSVMEARTQEVEPTQEELDARIASIPVDPHTKVITERGRIVIEELDTPATRRAKAQRKKAERAAAAFASQQVVNVAEPNHEESELSSLSELESEDEGSGDSKSTGEQLDPMHQPAPAAGPPTAPTRHEPGSVILEEGKMLEGGTLVWAKASTYPWWPAVVYEPDDERIPKVVKKLRDTLRRTESGPLHLVQFFDKASQWQWVELSKLLLLGENQELDSELLAPQSRRQRWRTSGIRRDCRDAYQRAIAEMETETDMGPEVEGGETELVAADNPVTTPEDAEDPPREEVFHGGRNDVY</sequence>
<dbReference type="Pfam" id="PF00855">
    <property type="entry name" value="PWWP"/>
    <property type="match status" value="1"/>
</dbReference>
<keyword evidence="3 8" id="KW-0863">Zinc-finger</keyword>
<dbReference type="CDD" id="cd05839">
    <property type="entry name" value="PWWP_BRPF"/>
    <property type="match status" value="1"/>
</dbReference>
<dbReference type="PROSITE" id="PS50014">
    <property type="entry name" value="BROMODOMAIN_2"/>
    <property type="match status" value="1"/>
</dbReference>
<dbReference type="SUPFAM" id="SSF57903">
    <property type="entry name" value="FYVE/PHD zinc finger"/>
    <property type="match status" value="1"/>
</dbReference>
<feature type="domain" description="PWWP" evidence="12">
    <location>
        <begin position="944"/>
        <end position="1015"/>
    </location>
</feature>
<dbReference type="PROSITE" id="PS50016">
    <property type="entry name" value="ZF_PHD_2"/>
    <property type="match status" value="1"/>
</dbReference>
<feature type="region of interest" description="Disordered" evidence="9">
    <location>
        <begin position="1053"/>
        <end position="1099"/>
    </location>
</feature>
<evidence type="ECO:0000256" key="9">
    <source>
        <dbReference type="SAM" id="MobiDB-lite"/>
    </source>
</evidence>
<dbReference type="InterPro" id="IPR000313">
    <property type="entry name" value="PWWP_dom"/>
</dbReference>
<dbReference type="InterPro" id="IPR034732">
    <property type="entry name" value="EPHD"/>
</dbReference>
<protein>
    <submittedName>
        <fullName evidence="14">Uncharacterized protein</fullName>
    </submittedName>
</protein>
<evidence type="ECO:0000256" key="2">
    <source>
        <dbReference type="ARBA" id="ARBA00022737"/>
    </source>
</evidence>
<reference evidence="14 15" key="1">
    <citation type="submission" date="2014-04" db="EMBL/GenBank/DDBJ databases">
        <authorList>
            <consortium name="DOE Joint Genome Institute"/>
            <person name="Kuo A."/>
            <person name="Kohler A."/>
            <person name="Costa M.D."/>
            <person name="Nagy L.G."/>
            <person name="Floudas D."/>
            <person name="Copeland A."/>
            <person name="Barry K.W."/>
            <person name="Cichocki N."/>
            <person name="Veneault-Fourrey C."/>
            <person name="LaButti K."/>
            <person name="Lindquist E.A."/>
            <person name="Lipzen A."/>
            <person name="Lundell T."/>
            <person name="Morin E."/>
            <person name="Murat C."/>
            <person name="Sun H."/>
            <person name="Tunlid A."/>
            <person name="Henrissat B."/>
            <person name="Grigoriev I.V."/>
            <person name="Hibbett D.S."/>
            <person name="Martin F."/>
            <person name="Nordberg H.P."/>
            <person name="Cantor M.N."/>
            <person name="Hua S.X."/>
        </authorList>
    </citation>
    <scope>NUCLEOTIDE SEQUENCE [LARGE SCALE GENOMIC DNA]</scope>
    <source>
        <strain evidence="14 15">441</strain>
    </source>
</reference>
<dbReference type="SMART" id="SM00249">
    <property type="entry name" value="PHD"/>
    <property type="match status" value="2"/>
</dbReference>
<name>A0A0C9ZCF2_9AGAM</name>
<keyword evidence="2" id="KW-0677">Repeat</keyword>
<dbReference type="CDD" id="cd15492">
    <property type="entry name" value="PHD_BRPF_JADE_like"/>
    <property type="match status" value="1"/>
</dbReference>
<evidence type="ECO:0000313" key="15">
    <source>
        <dbReference type="Proteomes" id="UP000054018"/>
    </source>
</evidence>
<keyword evidence="1" id="KW-0479">Metal-binding</keyword>
<feature type="compositionally biased region" description="Basic and acidic residues" evidence="9">
    <location>
        <begin position="1084"/>
        <end position="1099"/>
    </location>
</feature>
<feature type="region of interest" description="Disordered" evidence="9">
    <location>
        <begin position="873"/>
        <end position="931"/>
    </location>
</feature>
<dbReference type="Pfam" id="PF13832">
    <property type="entry name" value="zf-HC5HC2H_2"/>
    <property type="match status" value="1"/>
</dbReference>
<dbReference type="Gene3D" id="2.30.30.140">
    <property type="match status" value="1"/>
</dbReference>
<dbReference type="Gene3D" id="3.30.40.10">
    <property type="entry name" value="Zinc/RING finger domain, C3HC4 (zinc finger)"/>
    <property type="match status" value="2"/>
</dbReference>
<dbReference type="InterPro" id="IPR019786">
    <property type="entry name" value="Zinc_finger_PHD-type_CS"/>
</dbReference>
<keyword evidence="15" id="KW-1185">Reference proteome</keyword>
<evidence type="ECO:0000256" key="6">
    <source>
        <dbReference type="ARBA" id="ARBA00023242"/>
    </source>
</evidence>
<dbReference type="STRING" id="765257.A0A0C9ZCF2"/>
<dbReference type="Proteomes" id="UP000054018">
    <property type="component" value="Unassembled WGS sequence"/>
</dbReference>
<feature type="domain" description="Bromo" evidence="10">
    <location>
        <begin position="476"/>
        <end position="538"/>
    </location>
</feature>
<dbReference type="PANTHER" id="PTHR13793:SF107">
    <property type="entry name" value="BROMODOMAIN-CONTAINING PROTEIN HOMOLOG"/>
    <property type="match status" value="1"/>
</dbReference>
<dbReference type="InterPro" id="IPR050701">
    <property type="entry name" value="Histone_Mod_Regulator"/>
</dbReference>
<dbReference type="PROSITE" id="PS50812">
    <property type="entry name" value="PWWP"/>
    <property type="match status" value="1"/>
</dbReference>
<feature type="domain" description="PHD-type" evidence="11">
    <location>
        <begin position="130"/>
        <end position="180"/>
    </location>
</feature>